<keyword evidence="9" id="KW-0325">Glycoprotein</keyword>
<keyword evidence="6" id="KW-0964">Secreted</keyword>
<comment type="similarity">
    <text evidence="4">Belongs to the glycosyl hydrolase 3 family.</text>
</comment>
<dbReference type="Proteomes" id="UP000622797">
    <property type="component" value="Unassembled WGS sequence"/>
</dbReference>
<reference evidence="24" key="2">
    <citation type="submission" date="2020-05" db="EMBL/GenBank/DDBJ databases">
        <authorList>
            <person name="Kim H.-S."/>
            <person name="Proctor R.H."/>
            <person name="Brown D.W."/>
        </authorList>
    </citation>
    <scope>NUCLEOTIDE SEQUENCE</scope>
    <source>
        <strain evidence="24">NRRL 20472</strain>
    </source>
</reference>
<evidence type="ECO:0000256" key="16">
    <source>
        <dbReference type="ARBA" id="ARBA00041601"/>
    </source>
</evidence>
<dbReference type="InterPro" id="IPR017853">
    <property type="entry name" value="GH"/>
</dbReference>
<dbReference type="InterPro" id="IPR036962">
    <property type="entry name" value="Glyco_hydro_3_N_sf"/>
</dbReference>
<dbReference type="Gene3D" id="3.40.50.1700">
    <property type="entry name" value="Glycoside hydrolase family 3 C-terminal domain"/>
    <property type="match status" value="1"/>
</dbReference>
<dbReference type="GO" id="GO:0009251">
    <property type="term" value="P:glucan catabolic process"/>
    <property type="evidence" value="ECO:0007669"/>
    <property type="project" value="TreeGrafter"/>
</dbReference>
<proteinExistence type="inferred from homology"/>
<dbReference type="InterPro" id="IPR026891">
    <property type="entry name" value="Fn3-like"/>
</dbReference>
<keyword evidence="10" id="KW-0119">Carbohydrate metabolism</keyword>
<dbReference type="OrthoDB" id="416222at2759"/>
<dbReference type="Pfam" id="PF00933">
    <property type="entry name" value="Glyco_hydro_3"/>
    <property type="match status" value="1"/>
</dbReference>
<feature type="chain" id="PRO_5034075034" description="Beta-glucosidase cel3A" evidence="22">
    <location>
        <begin position="19"/>
        <end position="784"/>
    </location>
</feature>
<dbReference type="SMART" id="SM01217">
    <property type="entry name" value="Fn3_like"/>
    <property type="match status" value="1"/>
</dbReference>
<comment type="subcellular location">
    <subcellularLocation>
        <location evidence="2">Secreted</location>
    </subcellularLocation>
</comment>
<evidence type="ECO:0000256" key="9">
    <source>
        <dbReference type="ARBA" id="ARBA00023180"/>
    </source>
</evidence>
<dbReference type="GO" id="GO:0008422">
    <property type="term" value="F:beta-glucosidase activity"/>
    <property type="evidence" value="ECO:0007669"/>
    <property type="project" value="UniProtKB-EC"/>
</dbReference>
<evidence type="ECO:0000256" key="8">
    <source>
        <dbReference type="ARBA" id="ARBA00022801"/>
    </source>
</evidence>
<dbReference type="PANTHER" id="PTHR42715:SF12">
    <property type="entry name" value="BETA-GLUCOSIDASE G-RELATED"/>
    <property type="match status" value="1"/>
</dbReference>
<evidence type="ECO:0000313" key="24">
    <source>
        <dbReference type="EMBL" id="KAF4943979.1"/>
    </source>
</evidence>
<evidence type="ECO:0000256" key="4">
    <source>
        <dbReference type="ARBA" id="ARBA00005336"/>
    </source>
</evidence>
<dbReference type="InterPro" id="IPR050288">
    <property type="entry name" value="Cellulose_deg_GH3"/>
</dbReference>
<comment type="caution">
    <text evidence="24">The sequence shown here is derived from an EMBL/GenBank/DDBJ whole genome shotgun (WGS) entry which is preliminary data.</text>
</comment>
<gene>
    <name evidence="24" type="ORF">FSARC_14805</name>
</gene>
<sequence>MKIEIFTSLLLCSQLCQAASDPKPIRPRDLKAALDMAKEFTAQLNLTEKANMITGVQGLGAGGCIGNIRSIPHLNFTGICLLDGPQAINRADLVSIFPSGITVGATWDVDHMHARGRAMAAEFRGKGGHVQLGPVSGPLGRHGLGGRNWEGFSSDPYLAGKAMDATVRGIQEMGVQACSKHYIGNEQETQRSNTFLPNGTEIMGISSNIDDRTLHEMCLWPFADAVHAGTASIMCSYNRLNQTYTCENPRILDEILRKELGFEGYVVSDWFATHSGRESLEAGLDMNMPGPIDAAAIRGTGDSYWGPKNITQMVEKRLVNESRIDTMIHRIMLPYYHLRQDVDFPTVDPTLTLTLATQQGINLNTVPIPQNIPSRDVRADHASLIRKIGVDGIVLLKNVNNTLPLKTPKNIGVFGNDASPPINGIVFEDTQPFQIGTLDIGGGSGTGRNTYLVSPWEAIMDKAKQINARVQYVFNNEVLAADDFRSIYPIPEVCLVFLNTFASESWDRTEYEADWNSTLVVENVAQRCNNTVVVTHSAGINTLPWAKNPNVTAILAAHLPGQESGNSIVDVLWGKVNPSGKLPYTIPAEEKDYDIPIVNLSASEVTSPGAWQADFTEGQFIDYRHFDKYGIEPLFEFGFGLSYTNFEIQDTVEVAKRVKNVTAKPNPNADIIAGGNADLWKPILSVKTHVTNTGPVTGATVLQLYLSFPDGAPEGTPVKVLRGFEKVNLRAGESRVAIFELLRRDISYWNVLSQTWVIPSGDFKLHIGFSSKDIKTTADVTVVS</sequence>
<evidence type="ECO:0000256" key="17">
    <source>
        <dbReference type="ARBA" id="ARBA00041808"/>
    </source>
</evidence>
<dbReference type="AlphaFoldDB" id="A0A8H4SR69"/>
<dbReference type="InterPro" id="IPR036881">
    <property type="entry name" value="Glyco_hydro_3_C_sf"/>
</dbReference>
<evidence type="ECO:0000256" key="5">
    <source>
        <dbReference type="ARBA" id="ARBA00012744"/>
    </source>
</evidence>
<dbReference type="InterPro" id="IPR001764">
    <property type="entry name" value="Glyco_hydro_3_N"/>
</dbReference>
<evidence type="ECO:0000256" key="6">
    <source>
        <dbReference type="ARBA" id="ARBA00022525"/>
    </source>
</evidence>
<dbReference type="SUPFAM" id="SSF51445">
    <property type="entry name" value="(Trans)glycosidases"/>
    <property type="match status" value="1"/>
</dbReference>
<dbReference type="PRINTS" id="PR00133">
    <property type="entry name" value="GLHYDRLASE3"/>
</dbReference>
<keyword evidence="7 22" id="KW-0732">Signal</keyword>
<dbReference type="SUPFAM" id="SSF52279">
    <property type="entry name" value="Beta-D-glucan exohydrolase, C-terminal domain"/>
    <property type="match status" value="1"/>
</dbReference>
<evidence type="ECO:0000256" key="13">
    <source>
        <dbReference type="ARBA" id="ARBA00024983"/>
    </source>
</evidence>
<evidence type="ECO:0000259" key="23">
    <source>
        <dbReference type="SMART" id="SM01217"/>
    </source>
</evidence>
<comment type="catalytic activity">
    <reaction evidence="1">
        <text>Hydrolysis of terminal, non-reducing beta-D-glucosyl residues with release of beta-D-glucose.</text>
        <dbReference type="EC" id="3.2.1.21"/>
    </reaction>
</comment>
<evidence type="ECO:0000256" key="15">
    <source>
        <dbReference type="ARBA" id="ARBA00041276"/>
    </source>
</evidence>
<dbReference type="Pfam" id="PF01915">
    <property type="entry name" value="Glyco_hydro_3_C"/>
    <property type="match status" value="1"/>
</dbReference>
<evidence type="ECO:0000256" key="18">
    <source>
        <dbReference type="ARBA" id="ARBA00070030"/>
    </source>
</evidence>
<dbReference type="FunFam" id="3.20.20.300:FF:000002">
    <property type="entry name" value="Probable beta-glucosidase"/>
    <property type="match status" value="1"/>
</dbReference>
<evidence type="ECO:0000256" key="21">
    <source>
        <dbReference type="ARBA" id="ARBA00083611"/>
    </source>
</evidence>
<comment type="function">
    <text evidence="13">Beta-glucosidases are one of a number of cellulolytic enzymes involved in the degradation of cellulosic biomass. Catalyzes the last step releasing glucose from the inhibitory cellobiose.</text>
</comment>
<evidence type="ECO:0000313" key="25">
    <source>
        <dbReference type="Proteomes" id="UP000622797"/>
    </source>
</evidence>
<evidence type="ECO:0000256" key="10">
    <source>
        <dbReference type="ARBA" id="ARBA00023277"/>
    </source>
</evidence>
<keyword evidence="11" id="KW-0326">Glycosidase</keyword>
<evidence type="ECO:0000256" key="11">
    <source>
        <dbReference type="ARBA" id="ARBA00023295"/>
    </source>
</evidence>
<feature type="signal peptide" evidence="22">
    <location>
        <begin position="1"/>
        <end position="18"/>
    </location>
</feature>
<evidence type="ECO:0000256" key="20">
    <source>
        <dbReference type="ARBA" id="ARBA00083231"/>
    </source>
</evidence>
<accession>A0A8H4SR69</accession>
<evidence type="ECO:0000256" key="3">
    <source>
        <dbReference type="ARBA" id="ARBA00004987"/>
    </source>
</evidence>
<dbReference type="EMBL" id="JABEXW010001416">
    <property type="protein sequence ID" value="KAF4943979.1"/>
    <property type="molecule type" value="Genomic_DNA"/>
</dbReference>
<feature type="domain" description="Fibronectin type III-like" evidence="23">
    <location>
        <begin position="700"/>
        <end position="771"/>
    </location>
</feature>
<evidence type="ECO:0000256" key="19">
    <source>
        <dbReference type="ARBA" id="ARBA00078013"/>
    </source>
</evidence>
<evidence type="ECO:0000256" key="12">
    <source>
        <dbReference type="ARBA" id="ARBA00023326"/>
    </source>
</evidence>
<evidence type="ECO:0000256" key="22">
    <source>
        <dbReference type="SAM" id="SignalP"/>
    </source>
</evidence>
<dbReference type="Pfam" id="PF14310">
    <property type="entry name" value="Fn3-like"/>
    <property type="match status" value="1"/>
</dbReference>
<evidence type="ECO:0000256" key="7">
    <source>
        <dbReference type="ARBA" id="ARBA00022729"/>
    </source>
</evidence>
<evidence type="ECO:0000256" key="2">
    <source>
        <dbReference type="ARBA" id="ARBA00004613"/>
    </source>
</evidence>
<dbReference type="EC" id="3.2.1.21" evidence="5"/>
<keyword evidence="25" id="KW-1185">Reference proteome</keyword>
<dbReference type="Gene3D" id="3.20.20.300">
    <property type="entry name" value="Glycoside hydrolase, family 3, N-terminal domain"/>
    <property type="match status" value="1"/>
</dbReference>
<keyword evidence="12" id="KW-0624">Polysaccharide degradation</keyword>
<evidence type="ECO:0000256" key="14">
    <source>
        <dbReference type="ARBA" id="ARBA00039579"/>
    </source>
</evidence>
<organism evidence="24 25">
    <name type="scientific">Fusarium sarcochroum</name>
    <dbReference type="NCBI Taxonomy" id="1208366"/>
    <lineage>
        <taxon>Eukaryota</taxon>
        <taxon>Fungi</taxon>
        <taxon>Dikarya</taxon>
        <taxon>Ascomycota</taxon>
        <taxon>Pezizomycotina</taxon>
        <taxon>Sordariomycetes</taxon>
        <taxon>Hypocreomycetidae</taxon>
        <taxon>Hypocreales</taxon>
        <taxon>Nectriaceae</taxon>
        <taxon>Fusarium</taxon>
        <taxon>Fusarium lateritium species complex</taxon>
    </lineage>
</organism>
<comment type="pathway">
    <text evidence="3">Glycan metabolism; cellulose degradation.</text>
</comment>
<dbReference type="Gene3D" id="2.60.40.10">
    <property type="entry name" value="Immunoglobulins"/>
    <property type="match status" value="1"/>
</dbReference>
<protein>
    <recommendedName>
        <fullName evidence="18">Beta-glucosidase cel3A</fullName>
        <ecNumber evidence="5">3.2.1.21</ecNumber>
    </recommendedName>
    <alternativeName>
        <fullName evidence="15">Beta-D-glucoside glucohydrolase G</fullName>
    </alternativeName>
    <alternativeName>
        <fullName evidence="19">Beta-D-glucoside glucohydrolase cel3A</fullName>
    </alternativeName>
    <alternativeName>
        <fullName evidence="16">Cellobiase G</fullName>
    </alternativeName>
    <alternativeName>
        <fullName evidence="21">Cellobiase cel3A</fullName>
    </alternativeName>
    <alternativeName>
        <fullName evidence="17">Gentiobiase G</fullName>
    </alternativeName>
    <alternativeName>
        <fullName evidence="20">Gentiobiase cel3A</fullName>
    </alternativeName>
    <alternativeName>
        <fullName evidence="14">Probable beta-glucosidase G</fullName>
    </alternativeName>
</protein>
<dbReference type="PANTHER" id="PTHR42715">
    <property type="entry name" value="BETA-GLUCOSIDASE"/>
    <property type="match status" value="1"/>
</dbReference>
<keyword evidence="8" id="KW-0378">Hydrolase</keyword>
<reference evidence="24" key="1">
    <citation type="journal article" date="2020" name="BMC Genomics">
        <title>Correction to: Identification and distribution of gene clusters required for synthesis of sphingolipid metabolism inhibitors in diverse species of the filamentous fungus Fusarium.</title>
        <authorList>
            <person name="Kim H.S."/>
            <person name="Lohmar J.M."/>
            <person name="Busman M."/>
            <person name="Brown D.W."/>
            <person name="Naumann T.A."/>
            <person name="Divon H.H."/>
            <person name="Lysoe E."/>
            <person name="Uhlig S."/>
            <person name="Proctor R.H."/>
        </authorList>
    </citation>
    <scope>NUCLEOTIDE SEQUENCE</scope>
    <source>
        <strain evidence="24">NRRL 20472</strain>
    </source>
</reference>
<name>A0A8H4SR69_9HYPO</name>
<dbReference type="InterPro" id="IPR002772">
    <property type="entry name" value="Glyco_hydro_3_C"/>
</dbReference>
<dbReference type="InterPro" id="IPR013783">
    <property type="entry name" value="Ig-like_fold"/>
</dbReference>
<evidence type="ECO:0000256" key="1">
    <source>
        <dbReference type="ARBA" id="ARBA00000448"/>
    </source>
</evidence>
<dbReference type="GO" id="GO:0005576">
    <property type="term" value="C:extracellular region"/>
    <property type="evidence" value="ECO:0007669"/>
    <property type="project" value="UniProtKB-SubCell"/>
</dbReference>